<feature type="active site" description="Proton donor" evidence="3">
    <location>
        <position position="89"/>
    </location>
</feature>
<reference evidence="5 6" key="1">
    <citation type="submission" date="2020-02" db="EMBL/GenBank/DDBJ databases">
        <authorList>
            <person name="Li X.-J."/>
            <person name="Han X.-M."/>
        </authorList>
    </citation>
    <scope>NUCLEOTIDE SEQUENCE [LARGE SCALE GENOMIC DNA]</scope>
    <source>
        <strain evidence="5 6">CCTCC AB 2017055</strain>
    </source>
</reference>
<evidence type="ECO:0000256" key="3">
    <source>
        <dbReference type="HAMAP-Rule" id="MF_00068"/>
    </source>
</evidence>
<dbReference type="GO" id="GO:0097173">
    <property type="term" value="P:N-acetylmuramic acid catabolic process"/>
    <property type="evidence" value="ECO:0007669"/>
    <property type="project" value="UniProtKB-UniPathway"/>
</dbReference>
<dbReference type="SUPFAM" id="SSF53697">
    <property type="entry name" value="SIS domain"/>
    <property type="match status" value="1"/>
</dbReference>
<dbReference type="Gene3D" id="3.40.50.10490">
    <property type="entry name" value="Glucose-6-phosphate isomerase like protein, domain 1"/>
    <property type="match status" value="1"/>
</dbReference>
<dbReference type="NCBIfam" id="NF003915">
    <property type="entry name" value="PRK05441.1"/>
    <property type="match status" value="1"/>
</dbReference>
<dbReference type="EC" id="4.2.1.126" evidence="3"/>
<accession>A0A6L9SH93</accession>
<comment type="catalytic activity">
    <reaction evidence="3">
        <text>N-acetyl-D-muramate 6-phosphate + H2O = N-acetyl-D-glucosamine 6-phosphate + (R)-lactate</text>
        <dbReference type="Rhea" id="RHEA:26410"/>
        <dbReference type="ChEBI" id="CHEBI:15377"/>
        <dbReference type="ChEBI" id="CHEBI:16004"/>
        <dbReference type="ChEBI" id="CHEBI:57513"/>
        <dbReference type="ChEBI" id="CHEBI:58722"/>
        <dbReference type="EC" id="4.2.1.126"/>
    </reaction>
</comment>
<protein>
    <recommendedName>
        <fullName evidence="3">N-acetylmuramic acid 6-phosphate etherase</fullName>
        <shortName evidence="3">MurNAc-6-P etherase</shortName>
        <ecNumber evidence="3">4.2.1.126</ecNumber>
    </recommendedName>
    <alternativeName>
        <fullName evidence="3">N-acetylmuramic acid 6-phosphate hydrolase</fullName>
    </alternativeName>
    <alternativeName>
        <fullName evidence="3">N-acetylmuramic acid 6-phosphate lyase</fullName>
    </alternativeName>
</protein>
<proteinExistence type="inferred from homology"/>
<dbReference type="InterPro" id="IPR005488">
    <property type="entry name" value="Etherase_MurQ"/>
</dbReference>
<dbReference type="PANTHER" id="PTHR10088">
    <property type="entry name" value="GLUCOKINASE REGULATORY PROTEIN"/>
    <property type="match status" value="1"/>
</dbReference>
<evidence type="ECO:0000259" key="4">
    <source>
        <dbReference type="PROSITE" id="PS51464"/>
    </source>
</evidence>
<dbReference type="CDD" id="cd05007">
    <property type="entry name" value="SIS_Etherase"/>
    <property type="match status" value="1"/>
</dbReference>
<gene>
    <name evidence="3 5" type="primary">murQ</name>
    <name evidence="5" type="ORF">G1H10_31695</name>
</gene>
<dbReference type="UniPathway" id="UPA00342"/>
<dbReference type="GO" id="GO:0097367">
    <property type="term" value="F:carbohydrate derivative binding"/>
    <property type="evidence" value="ECO:0007669"/>
    <property type="project" value="InterPro"/>
</dbReference>
<dbReference type="GO" id="GO:0009254">
    <property type="term" value="P:peptidoglycan turnover"/>
    <property type="evidence" value="ECO:0007669"/>
    <property type="project" value="TreeGrafter"/>
</dbReference>
<comment type="similarity">
    <text evidence="3">Belongs to the GCKR-like family. MurNAc-6-P etherase subfamily.</text>
</comment>
<dbReference type="InterPro" id="IPR040190">
    <property type="entry name" value="MURQ/GCKR"/>
</dbReference>
<dbReference type="EMBL" id="JAAGOA010000042">
    <property type="protein sequence ID" value="NEE04735.1"/>
    <property type="molecule type" value="Genomic_DNA"/>
</dbReference>
<organism evidence="5 6">
    <name type="scientific">Phytoactinopolyspora halotolerans</name>
    <dbReference type="NCBI Taxonomy" id="1981512"/>
    <lineage>
        <taxon>Bacteria</taxon>
        <taxon>Bacillati</taxon>
        <taxon>Actinomycetota</taxon>
        <taxon>Actinomycetes</taxon>
        <taxon>Jiangellales</taxon>
        <taxon>Jiangellaceae</taxon>
        <taxon>Phytoactinopolyspora</taxon>
    </lineage>
</organism>
<evidence type="ECO:0000313" key="6">
    <source>
        <dbReference type="Proteomes" id="UP000475214"/>
    </source>
</evidence>
<name>A0A6L9SH93_9ACTN</name>
<dbReference type="AlphaFoldDB" id="A0A6L9SH93"/>
<evidence type="ECO:0000313" key="5">
    <source>
        <dbReference type="EMBL" id="NEE04735.1"/>
    </source>
</evidence>
<keyword evidence="2 3" id="KW-0119">Carbohydrate metabolism</keyword>
<sequence>MTRQGDHVRQPPTTERADPRFARIEEASIAELARQMNAADATVPAAVAGEVPRIARAIEAVVERMNRDGRLVYVGAGTSGRLGVLDASECRPTFNVSADQVFAIIAGGPQAVADAAEGAEDDAEAGARDIDDAGIGPDDTVIGLASSGRTPFVLGAARRARERGALTIGISCNRDAELSALVEHPIEVVVGPEVISGSTRLKAGTAQKMVLNMISTITMVKLGKTYRGLMVDVRPTNEKLRARATRIVCSLTDADPDVAAAMLADTGFDVPLAVLRLRLGLNQHAAADRLRAANGRLHLALGESA</sequence>
<dbReference type="GO" id="GO:0016835">
    <property type="term" value="F:carbon-oxygen lyase activity"/>
    <property type="evidence" value="ECO:0007669"/>
    <property type="project" value="UniProtKB-UniRule"/>
</dbReference>
<evidence type="ECO:0000256" key="2">
    <source>
        <dbReference type="ARBA" id="ARBA00023277"/>
    </source>
</evidence>
<evidence type="ECO:0000256" key="1">
    <source>
        <dbReference type="ARBA" id="ARBA00023239"/>
    </source>
</evidence>
<dbReference type="InterPro" id="IPR005486">
    <property type="entry name" value="Glucokinase_regulatory_CS"/>
</dbReference>
<dbReference type="InterPro" id="IPR001347">
    <property type="entry name" value="SIS_dom"/>
</dbReference>
<feature type="domain" description="SIS" evidence="4">
    <location>
        <begin position="61"/>
        <end position="224"/>
    </location>
</feature>
<dbReference type="InterPro" id="IPR046348">
    <property type="entry name" value="SIS_dom_sf"/>
</dbReference>
<keyword evidence="1 3" id="KW-0456">Lyase</keyword>
<dbReference type="PANTHER" id="PTHR10088:SF4">
    <property type="entry name" value="GLUCOKINASE REGULATORY PROTEIN"/>
    <property type="match status" value="1"/>
</dbReference>
<dbReference type="Proteomes" id="UP000475214">
    <property type="component" value="Unassembled WGS sequence"/>
</dbReference>
<comment type="caution">
    <text evidence="5">The sequence shown here is derived from an EMBL/GenBank/DDBJ whole genome shotgun (WGS) entry which is preliminary data.</text>
</comment>
<dbReference type="Pfam" id="PF22645">
    <property type="entry name" value="GKRP_SIS_N"/>
    <property type="match status" value="1"/>
</dbReference>
<dbReference type="PROSITE" id="PS51464">
    <property type="entry name" value="SIS"/>
    <property type="match status" value="1"/>
</dbReference>
<dbReference type="Gene3D" id="1.10.8.1080">
    <property type="match status" value="1"/>
</dbReference>
<comment type="pathway">
    <text evidence="3">Amino-sugar metabolism; N-acetylmuramate degradation.</text>
</comment>
<dbReference type="PROSITE" id="PS01272">
    <property type="entry name" value="GCKR"/>
    <property type="match status" value="1"/>
</dbReference>
<dbReference type="NCBIfam" id="TIGR00274">
    <property type="entry name" value="N-acetylmuramic acid 6-phosphate etherase"/>
    <property type="match status" value="1"/>
</dbReference>
<dbReference type="GO" id="GO:0016803">
    <property type="term" value="F:ether hydrolase activity"/>
    <property type="evidence" value="ECO:0007669"/>
    <property type="project" value="TreeGrafter"/>
</dbReference>
<keyword evidence="6" id="KW-1185">Reference proteome</keyword>
<comment type="miscellaneous">
    <text evidence="3">A lyase-type mechanism (elimination/hydration) is suggested for the cleavage of the lactyl ether bond of MurNAc 6-phosphate, with the formation of an alpha,beta-unsaturated aldehyde intermediate with (E)-stereochemistry, followed by the syn addition of water to give product.</text>
</comment>
<comment type="subunit">
    <text evidence="3">Homodimer.</text>
</comment>
<dbReference type="NCBIfam" id="NF009222">
    <property type="entry name" value="PRK12570.1"/>
    <property type="match status" value="1"/>
</dbReference>
<dbReference type="GO" id="GO:0046348">
    <property type="term" value="P:amino sugar catabolic process"/>
    <property type="evidence" value="ECO:0007669"/>
    <property type="project" value="InterPro"/>
</dbReference>
<dbReference type="FunFam" id="3.40.50.10490:FF:000014">
    <property type="entry name" value="N-acetylmuramic acid 6-phosphate etherase"/>
    <property type="match status" value="1"/>
</dbReference>
<feature type="active site" evidence="3">
    <location>
        <position position="120"/>
    </location>
</feature>
<comment type="function">
    <text evidence="3">Specifically catalyzes the cleavage of the D-lactyl ether substituent of MurNAc 6-phosphate, producing GlcNAc 6-phosphate and D-lactate.</text>
</comment>
<dbReference type="HAMAP" id="MF_00068">
    <property type="entry name" value="MurQ"/>
    <property type="match status" value="1"/>
</dbReference>
<dbReference type="RefSeq" id="WP_163745282.1">
    <property type="nucleotide sequence ID" value="NZ_JAAGOA010000042.1"/>
</dbReference>